<feature type="chain" id="PRO_5031419417" description="Secreted protein" evidence="1">
    <location>
        <begin position="27"/>
        <end position="128"/>
    </location>
</feature>
<protein>
    <recommendedName>
        <fullName evidence="4">Secreted protein</fullName>
    </recommendedName>
</protein>
<dbReference type="AlphaFoldDB" id="A0A7Z2NUK9"/>
<evidence type="ECO:0008006" key="4">
    <source>
        <dbReference type="Google" id="ProtNLM"/>
    </source>
</evidence>
<evidence type="ECO:0000313" key="3">
    <source>
        <dbReference type="Proteomes" id="UP000464468"/>
    </source>
</evidence>
<evidence type="ECO:0000313" key="2">
    <source>
        <dbReference type="EMBL" id="QHL89680.1"/>
    </source>
</evidence>
<reference evidence="2 3" key="1">
    <citation type="submission" date="2020-01" db="EMBL/GenBank/DDBJ databases">
        <title>Sphingomonas sp. C33 whole genome sequece.</title>
        <authorList>
            <person name="Park C."/>
        </authorList>
    </citation>
    <scope>NUCLEOTIDE SEQUENCE [LARGE SCALE GENOMIC DNA]</scope>
    <source>
        <strain evidence="2 3">C33</strain>
    </source>
</reference>
<sequence length="128" mass="14112">MTTKIRFALAIALTVPGLVPFGPAAAQRNSNEAVLVVFGDEPCPRDVICVRKPQGEKYRIPEELRRIEPSPQSQSWAERARSMEYVGAAGINSCSPVGAGGWTGCYQQLLRQAREERRARANGELNDR</sequence>
<dbReference type="KEGG" id="schy:GVO57_01130"/>
<name>A0A7Z2NUK9_9SPHN</name>
<evidence type="ECO:0000256" key="1">
    <source>
        <dbReference type="SAM" id="SignalP"/>
    </source>
</evidence>
<keyword evidence="3" id="KW-1185">Reference proteome</keyword>
<dbReference type="Proteomes" id="UP000464468">
    <property type="component" value="Chromosome"/>
</dbReference>
<dbReference type="RefSeq" id="WP_160591153.1">
    <property type="nucleotide sequence ID" value="NZ_CP047895.1"/>
</dbReference>
<gene>
    <name evidence="2" type="ORF">GVO57_01130</name>
</gene>
<dbReference type="EMBL" id="CP047895">
    <property type="protein sequence ID" value="QHL89680.1"/>
    <property type="molecule type" value="Genomic_DNA"/>
</dbReference>
<accession>A0A7Z2NUK9</accession>
<feature type="signal peptide" evidence="1">
    <location>
        <begin position="1"/>
        <end position="26"/>
    </location>
</feature>
<keyword evidence="1" id="KW-0732">Signal</keyword>
<proteinExistence type="predicted"/>
<organism evidence="2 3">
    <name type="scientific">Sphingomonas changnyeongensis</name>
    <dbReference type="NCBI Taxonomy" id="2698679"/>
    <lineage>
        <taxon>Bacteria</taxon>
        <taxon>Pseudomonadati</taxon>
        <taxon>Pseudomonadota</taxon>
        <taxon>Alphaproteobacteria</taxon>
        <taxon>Sphingomonadales</taxon>
        <taxon>Sphingomonadaceae</taxon>
        <taxon>Sphingomonas</taxon>
    </lineage>
</organism>